<name>A0A7X1PRN3_9PSED</name>
<dbReference type="RefSeq" id="WP_152896668.1">
    <property type="nucleotide sequence ID" value="NZ_WHUV01000001.1"/>
</dbReference>
<dbReference type="EMBL" id="WHUV01000001">
    <property type="protein sequence ID" value="MQA52344.1"/>
    <property type="molecule type" value="Genomic_DNA"/>
</dbReference>
<accession>A0A7X1PRN3</accession>
<protein>
    <submittedName>
        <fullName evidence="2">Uncharacterized protein</fullName>
    </submittedName>
</protein>
<sequence>MQKKGQGHVIEMASIASEARTRQQLLLGSMAGEKNPSTLKSHYPREKVSPILSSLYIDTVFVPTHYREGM</sequence>
<dbReference type="AlphaFoldDB" id="A0A7X1PRN3"/>
<dbReference type="EMBL" id="WHUV01000006">
    <property type="protein sequence ID" value="MQA57186.1"/>
    <property type="molecule type" value="Genomic_DNA"/>
</dbReference>
<comment type="caution">
    <text evidence="2">The sequence shown here is derived from an EMBL/GenBank/DDBJ whole genome shotgun (WGS) entry which is preliminary data.</text>
</comment>
<gene>
    <name evidence="1" type="ORF">GDH07_03285</name>
    <name evidence="2" type="ORF">GDH07_28070</name>
</gene>
<organism evidence="2 3">
    <name type="scientific">Pseudomonas piscis</name>
    <dbReference type="NCBI Taxonomy" id="2614538"/>
    <lineage>
        <taxon>Bacteria</taxon>
        <taxon>Pseudomonadati</taxon>
        <taxon>Pseudomonadota</taxon>
        <taxon>Gammaproteobacteria</taxon>
        <taxon>Pseudomonadales</taxon>
        <taxon>Pseudomonadaceae</taxon>
        <taxon>Pseudomonas</taxon>
    </lineage>
</organism>
<evidence type="ECO:0000313" key="2">
    <source>
        <dbReference type="EMBL" id="MQA57186.1"/>
    </source>
</evidence>
<dbReference type="Proteomes" id="UP000486534">
    <property type="component" value="Unassembled WGS sequence"/>
</dbReference>
<proteinExistence type="predicted"/>
<evidence type="ECO:0000313" key="1">
    <source>
        <dbReference type="EMBL" id="MQA52344.1"/>
    </source>
</evidence>
<evidence type="ECO:0000313" key="3">
    <source>
        <dbReference type="Proteomes" id="UP000486534"/>
    </source>
</evidence>
<reference evidence="2 3" key="1">
    <citation type="submission" date="2019-10" db="EMBL/GenBank/DDBJ databases">
        <title>Pseudomonas dajingensis sp. nov., isolated from the profound head ulcers of farmed Murray cod (Maccullochella peelii peelii).</title>
        <authorList>
            <person name="Liu Y."/>
        </authorList>
    </citation>
    <scope>NUCLEOTIDE SEQUENCE [LARGE SCALE GENOMIC DNA]</scope>
    <source>
        <strain evidence="2 3">MC042</strain>
    </source>
</reference>